<proteinExistence type="predicted"/>
<dbReference type="Proteomes" id="UP000478090">
    <property type="component" value="Unassembled WGS sequence"/>
</dbReference>
<comment type="caution">
    <text evidence="1">The sequence shown here is derived from an EMBL/GenBank/DDBJ whole genome shotgun (WGS) entry which is preliminary data.</text>
</comment>
<gene>
    <name evidence="1" type="ORF">GTP27_09950</name>
</gene>
<evidence type="ECO:0000313" key="1">
    <source>
        <dbReference type="EMBL" id="MYM39652.1"/>
    </source>
</evidence>
<reference evidence="1 2" key="1">
    <citation type="submission" date="2019-12" db="EMBL/GenBank/DDBJ databases">
        <title>Novel species isolated from a subtropical stream in China.</title>
        <authorList>
            <person name="Lu H."/>
        </authorList>
    </citation>
    <scope>NUCLEOTIDE SEQUENCE [LARGE SCALE GENOMIC DNA]</scope>
    <source>
        <strain evidence="1 2">CY13W</strain>
    </source>
</reference>
<sequence length="77" mass="8558">MLAAECLPGTAVIVRAADDFYKYIDGWRGVISDRPSQAGGIWINCPSPSTPEQQIGPLLEFLVPPDQLERYEETHQV</sequence>
<organism evidence="1 2">
    <name type="scientific">Duganella qianjiadongensis</name>
    <dbReference type="NCBI Taxonomy" id="2692176"/>
    <lineage>
        <taxon>Bacteria</taxon>
        <taxon>Pseudomonadati</taxon>
        <taxon>Pseudomonadota</taxon>
        <taxon>Betaproteobacteria</taxon>
        <taxon>Burkholderiales</taxon>
        <taxon>Oxalobacteraceae</taxon>
        <taxon>Telluria group</taxon>
        <taxon>Duganella</taxon>
    </lineage>
</organism>
<accession>A0ABW9VLT4</accession>
<protein>
    <submittedName>
        <fullName evidence="1">Uncharacterized protein</fullName>
    </submittedName>
</protein>
<dbReference type="EMBL" id="WWCM01000005">
    <property type="protein sequence ID" value="MYM39652.1"/>
    <property type="molecule type" value="Genomic_DNA"/>
</dbReference>
<dbReference type="RefSeq" id="WP_161039020.1">
    <property type="nucleotide sequence ID" value="NZ_WWCM01000005.1"/>
</dbReference>
<name>A0ABW9VLT4_9BURK</name>
<keyword evidence="2" id="KW-1185">Reference proteome</keyword>
<evidence type="ECO:0000313" key="2">
    <source>
        <dbReference type="Proteomes" id="UP000478090"/>
    </source>
</evidence>